<dbReference type="EMBL" id="OV696701">
    <property type="protein sequence ID" value="CAH1248442.1"/>
    <property type="molecule type" value="Genomic_DNA"/>
</dbReference>
<keyword evidence="2" id="KW-1185">Reference proteome</keyword>
<evidence type="ECO:0000313" key="1">
    <source>
        <dbReference type="EMBL" id="CAH1248442.1"/>
    </source>
</evidence>
<accession>A0A8J9Z7D7</accession>
<protein>
    <submittedName>
        <fullName evidence="1">Hypp8149 protein</fullName>
    </submittedName>
</protein>
<gene>
    <name evidence="1" type="primary">Hypp8149</name>
    <name evidence="1" type="ORF">BLAG_LOCUS9779</name>
</gene>
<dbReference type="AlphaFoldDB" id="A0A8J9Z7D7"/>
<sequence length="78" mass="9174">MSEEEHKLMQRIRYRHVKKIYTDLKEVGTLSLIYDFTILLGYHDNDPLKVTDLIRLDQWHHLGTEPVDAAIKLLGISK</sequence>
<dbReference type="Proteomes" id="UP000838412">
    <property type="component" value="Chromosome 16"/>
</dbReference>
<evidence type="ECO:0000313" key="2">
    <source>
        <dbReference type="Proteomes" id="UP000838412"/>
    </source>
</evidence>
<reference evidence="1" key="1">
    <citation type="submission" date="2022-01" db="EMBL/GenBank/DDBJ databases">
        <authorList>
            <person name="Braso-Vives M."/>
        </authorList>
    </citation>
    <scope>NUCLEOTIDE SEQUENCE</scope>
</reference>
<proteinExistence type="predicted"/>
<organism evidence="1 2">
    <name type="scientific">Branchiostoma lanceolatum</name>
    <name type="common">Common lancelet</name>
    <name type="synonym">Amphioxus lanceolatum</name>
    <dbReference type="NCBI Taxonomy" id="7740"/>
    <lineage>
        <taxon>Eukaryota</taxon>
        <taxon>Metazoa</taxon>
        <taxon>Chordata</taxon>
        <taxon>Cephalochordata</taxon>
        <taxon>Leptocardii</taxon>
        <taxon>Amphioxiformes</taxon>
        <taxon>Branchiostomatidae</taxon>
        <taxon>Branchiostoma</taxon>
    </lineage>
</organism>
<name>A0A8J9Z7D7_BRALA</name>